<evidence type="ECO:0000256" key="2">
    <source>
        <dbReference type="ARBA" id="ARBA00022692"/>
    </source>
</evidence>
<comment type="subcellular location">
    <subcellularLocation>
        <location evidence="1">Endomembrane system</location>
        <topology evidence="1">Multi-pass membrane protein</topology>
    </subcellularLocation>
</comment>
<evidence type="ECO:0000256" key="3">
    <source>
        <dbReference type="ARBA" id="ARBA00022989"/>
    </source>
</evidence>
<evidence type="ECO:0008006" key="8">
    <source>
        <dbReference type="Google" id="ProtNLM"/>
    </source>
</evidence>
<name>A0A1F4XFH4_UNCKA</name>
<protein>
    <recommendedName>
        <fullName evidence="8">Isoprenylcysteine carboxylmethyltransferase family protein</fullName>
    </recommendedName>
</protein>
<keyword evidence="2 5" id="KW-0812">Transmembrane</keyword>
<dbReference type="AlphaFoldDB" id="A0A1F4XFH4"/>
<gene>
    <name evidence="6" type="ORF">A3K01_00855</name>
</gene>
<evidence type="ECO:0000256" key="4">
    <source>
        <dbReference type="ARBA" id="ARBA00023136"/>
    </source>
</evidence>
<accession>A0A1F4XFH4</accession>
<dbReference type="Proteomes" id="UP000177845">
    <property type="component" value="Unassembled WGS sequence"/>
</dbReference>
<keyword evidence="4 5" id="KW-0472">Membrane</keyword>
<dbReference type="Pfam" id="PF04191">
    <property type="entry name" value="PEMT"/>
    <property type="match status" value="1"/>
</dbReference>
<feature type="transmembrane region" description="Helical" evidence="5">
    <location>
        <begin position="65"/>
        <end position="89"/>
    </location>
</feature>
<organism evidence="6 7">
    <name type="scientific">candidate division WWE3 bacterium RIFOXYD1_FULL_43_17</name>
    <dbReference type="NCBI Taxonomy" id="1802652"/>
    <lineage>
        <taxon>Bacteria</taxon>
        <taxon>Katanobacteria</taxon>
    </lineage>
</organism>
<dbReference type="InterPro" id="IPR007318">
    <property type="entry name" value="Phopholipid_MeTrfase"/>
</dbReference>
<sequence length="173" mass="19576">MQHLGLFFSKKESKITISRKNNMKLKTLMGSGDKIGIFAIPYLVPILFLNIIFPEIFSVGGPSKLLKTISIIILIPGIITWAWSVYLILTKVPKKELITTGPYVIVKHPLYTAVSFLVLPWAGFLLNSWLGLFIGIIVYIGSRKFAPEEEKYLSKAYGASWNDYLKKVKLPWV</sequence>
<dbReference type="GO" id="GO:0012505">
    <property type="term" value="C:endomembrane system"/>
    <property type="evidence" value="ECO:0007669"/>
    <property type="project" value="UniProtKB-SubCell"/>
</dbReference>
<dbReference type="EMBL" id="MEWJ01000015">
    <property type="protein sequence ID" value="OGC80400.1"/>
    <property type="molecule type" value="Genomic_DNA"/>
</dbReference>
<feature type="transmembrane region" description="Helical" evidence="5">
    <location>
        <begin position="35"/>
        <end position="53"/>
    </location>
</feature>
<dbReference type="Gene3D" id="1.20.120.1630">
    <property type="match status" value="1"/>
</dbReference>
<proteinExistence type="predicted"/>
<keyword evidence="3 5" id="KW-1133">Transmembrane helix</keyword>
<evidence type="ECO:0000313" key="7">
    <source>
        <dbReference type="Proteomes" id="UP000177845"/>
    </source>
</evidence>
<evidence type="ECO:0000256" key="5">
    <source>
        <dbReference type="SAM" id="Phobius"/>
    </source>
</evidence>
<reference evidence="6 7" key="1">
    <citation type="journal article" date="2016" name="Nat. Commun.">
        <title>Thousands of microbial genomes shed light on interconnected biogeochemical processes in an aquifer system.</title>
        <authorList>
            <person name="Anantharaman K."/>
            <person name="Brown C.T."/>
            <person name="Hug L.A."/>
            <person name="Sharon I."/>
            <person name="Castelle C.J."/>
            <person name="Probst A.J."/>
            <person name="Thomas B.C."/>
            <person name="Singh A."/>
            <person name="Wilkins M.J."/>
            <person name="Karaoz U."/>
            <person name="Brodie E.L."/>
            <person name="Williams K.H."/>
            <person name="Hubbard S.S."/>
            <person name="Banfield J.F."/>
        </authorList>
    </citation>
    <scope>NUCLEOTIDE SEQUENCE [LARGE SCALE GENOMIC DNA]</scope>
</reference>
<evidence type="ECO:0000256" key="1">
    <source>
        <dbReference type="ARBA" id="ARBA00004127"/>
    </source>
</evidence>
<evidence type="ECO:0000313" key="6">
    <source>
        <dbReference type="EMBL" id="OGC80400.1"/>
    </source>
</evidence>
<feature type="transmembrane region" description="Helical" evidence="5">
    <location>
        <begin position="109"/>
        <end position="141"/>
    </location>
</feature>
<comment type="caution">
    <text evidence="6">The sequence shown here is derived from an EMBL/GenBank/DDBJ whole genome shotgun (WGS) entry which is preliminary data.</text>
</comment>